<comment type="caution">
    <text evidence="1">The sequence shown here is derived from an EMBL/GenBank/DDBJ whole genome shotgun (WGS) entry which is preliminary data.</text>
</comment>
<keyword evidence="2" id="KW-1185">Reference proteome</keyword>
<name>A0A8S4R6J6_9NEOP</name>
<dbReference type="Proteomes" id="UP000838756">
    <property type="component" value="Unassembled WGS sequence"/>
</dbReference>
<gene>
    <name evidence="1" type="primary">jg15281</name>
    <name evidence="1" type="ORF">PAEG_LOCUS9922</name>
</gene>
<evidence type="ECO:0000313" key="1">
    <source>
        <dbReference type="EMBL" id="CAH2230822.1"/>
    </source>
</evidence>
<proteinExistence type="predicted"/>
<evidence type="ECO:0000313" key="2">
    <source>
        <dbReference type="Proteomes" id="UP000838756"/>
    </source>
</evidence>
<dbReference type="EMBL" id="CAKXAJ010024828">
    <property type="protein sequence ID" value="CAH2230822.1"/>
    <property type="molecule type" value="Genomic_DNA"/>
</dbReference>
<organism evidence="1 2">
    <name type="scientific">Pararge aegeria aegeria</name>
    <dbReference type="NCBI Taxonomy" id="348720"/>
    <lineage>
        <taxon>Eukaryota</taxon>
        <taxon>Metazoa</taxon>
        <taxon>Ecdysozoa</taxon>
        <taxon>Arthropoda</taxon>
        <taxon>Hexapoda</taxon>
        <taxon>Insecta</taxon>
        <taxon>Pterygota</taxon>
        <taxon>Neoptera</taxon>
        <taxon>Endopterygota</taxon>
        <taxon>Lepidoptera</taxon>
        <taxon>Glossata</taxon>
        <taxon>Ditrysia</taxon>
        <taxon>Papilionoidea</taxon>
        <taxon>Nymphalidae</taxon>
        <taxon>Satyrinae</taxon>
        <taxon>Satyrini</taxon>
        <taxon>Parargina</taxon>
        <taxon>Pararge</taxon>
    </lineage>
</organism>
<reference evidence="1" key="1">
    <citation type="submission" date="2022-03" db="EMBL/GenBank/DDBJ databases">
        <authorList>
            <person name="Lindestad O."/>
        </authorList>
    </citation>
    <scope>NUCLEOTIDE SEQUENCE</scope>
</reference>
<protein>
    <submittedName>
        <fullName evidence="1">Jg15281 protein</fullName>
    </submittedName>
</protein>
<sequence length="82" mass="9572">MMRVKFSSMARGAVREQGRRYQCKQLFRALSIIELIEHTKGANFSSVPQDLCKLIWDCQQVEQPAFVFDQMEVFGKEVEMLI</sequence>
<accession>A0A8S4R6J6</accession>
<dbReference type="AlphaFoldDB" id="A0A8S4R6J6"/>